<comment type="function">
    <text evidence="7">Catalyzes the NADPH-dependent reduction of L-glutamate 5-phosphate into L-glutamate 5-semialdehyde and phosphate. The product spontaneously undergoes cyclization to form 1-pyrroline-5-carboxylate.</text>
</comment>
<keyword evidence="4 7" id="KW-0521">NADP</keyword>
<name>A0A1I3VEP8_9BACL</name>
<dbReference type="PROSITE" id="PS01223">
    <property type="entry name" value="PROA"/>
    <property type="match status" value="1"/>
</dbReference>
<dbReference type="SUPFAM" id="SSF53720">
    <property type="entry name" value="ALDH-like"/>
    <property type="match status" value="1"/>
</dbReference>
<gene>
    <name evidence="7" type="primary">proA</name>
    <name evidence="9" type="ORF">SAMN05421852_1454</name>
</gene>
<dbReference type="InterPro" id="IPR012134">
    <property type="entry name" value="Glu-5-SA_DH"/>
</dbReference>
<comment type="pathway">
    <text evidence="1 7">Amino-acid biosynthesis; L-proline biosynthesis; L-glutamate 5-semialdehyde from L-glutamate: step 2/2.</text>
</comment>
<comment type="similarity">
    <text evidence="7">Belongs to the gamma-glutamyl phosphate reductase family.</text>
</comment>
<evidence type="ECO:0000256" key="3">
    <source>
        <dbReference type="ARBA" id="ARBA00022650"/>
    </source>
</evidence>
<evidence type="ECO:0000256" key="7">
    <source>
        <dbReference type="HAMAP-Rule" id="MF_00412"/>
    </source>
</evidence>
<evidence type="ECO:0000256" key="1">
    <source>
        <dbReference type="ARBA" id="ARBA00004985"/>
    </source>
</evidence>
<keyword evidence="2 7" id="KW-0028">Amino-acid biosynthesis</keyword>
<proteinExistence type="inferred from homology"/>
<keyword evidence="5 7" id="KW-0560">Oxidoreductase</keyword>
<dbReference type="PANTHER" id="PTHR11063:SF8">
    <property type="entry name" value="DELTA-1-PYRROLINE-5-CARBOXYLATE SYNTHASE"/>
    <property type="match status" value="1"/>
</dbReference>
<comment type="catalytic activity">
    <reaction evidence="6 7">
        <text>L-glutamate 5-semialdehyde + phosphate + NADP(+) = L-glutamyl 5-phosphate + NADPH + H(+)</text>
        <dbReference type="Rhea" id="RHEA:19541"/>
        <dbReference type="ChEBI" id="CHEBI:15378"/>
        <dbReference type="ChEBI" id="CHEBI:43474"/>
        <dbReference type="ChEBI" id="CHEBI:57783"/>
        <dbReference type="ChEBI" id="CHEBI:58066"/>
        <dbReference type="ChEBI" id="CHEBI:58274"/>
        <dbReference type="ChEBI" id="CHEBI:58349"/>
        <dbReference type="EC" id="1.2.1.41"/>
    </reaction>
</comment>
<accession>A0A1I3VEP8</accession>
<feature type="domain" description="Aldehyde dehydrogenase" evidence="8">
    <location>
        <begin position="15"/>
        <end position="289"/>
    </location>
</feature>
<dbReference type="NCBIfam" id="TIGR00407">
    <property type="entry name" value="proA"/>
    <property type="match status" value="1"/>
</dbReference>
<dbReference type="PIRSF" id="PIRSF000151">
    <property type="entry name" value="GPR"/>
    <property type="match status" value="1"/>
</dbReference>
<dbReference type="InterPro" id="IPR000965">
    <property type="entry name" value="GPR_dom"/>
</dbReference>
<dbReference type="EMBL" id="FORR01000045">
    <property type="protein sequence ID" value="SFJ93479.1"/>
    <property type="molecule type" value="Genomic_DNA"/>
</dbReference>
<dbReference type="STRING" id="46223.SAMN05421852_1454"/>
<keyword evidence="10" id="KW-1185">Reference proteome</keyword>
<evidence type="ECO:0000259" key="8">
    <source>
        <dbReference type="Pfam" id="PF00171"/>
    </source>
</evidence>
<dbReference type="Gene3D" id="3.40.605.10">
    <property type="entry name" value="Aldehyde Dehydrogenase, Chain A, domain 1"/>
    <property type="match status" value="1"/>
</dbReference>
<dbReference type="HAMAP" id="MF_00412">
    <property type="entry name" value="ProA"/>
    <property type="match status" value="1"/>
</dbReference>
<reference evidence="9 10" key="1">
    <citation type="submission" date="2016-10" db="EMBL/GenBank/DDBJ databases">
        <authorList>
            <person name="de Groot N.N."/>
        </authorList>
    </citation>
    <scope>NUCLEOTIDE SEQUENCE [LARGE SCALE GENOMIC DNA]</scope>
    <source>
        <strain evidence="9 10">DSM 44778</strain>
    </source>
</reference>
<evidence type="ECO:0000256" key="4">
    <source>
        <dbReference type="ARBA" id="ARBA00022857"/>
    </source>
</evidence>
<dbReference type="InterPro" id="IPR015590">
    <property type="entry name" value="Aldehyde_DH_dom"/>
</dbReference>
<dbReference type="InterPro" id="IPR016162">
    <property type="entry name" value="Ald_DH_N"/>
</dbReference>
<dbReference type="InterPro" id="IPR016163">
    <property type="entry name" value="Ald_DH_C"/>
</dbReference>
<keyword evidence="7" id="KW-0963">Cytoplasm</keyword>
<evidence type="ECO:0000256" key="2">
    <source>
        <dbReference type="ARBA" id="ARBA00022605"/>
    </source>
</evidence>
<dbReference type="CDD" id="cd07079">
    <property type="entry name" value="ALDH_F18-19_ProA-GPR"/>
    <property type="match status" value="1"/>
</dbReference>
<evidence type="ECO:0000256" key="6">
    <source>
        <dbReference type="ARBA" id="ARBA00049024"/>
    </source>
</evidence>
<dbReference type="Gene3D" id="3.40.309.10">
    <property type="entry name" value="Aldehyde Dehydrogenase, Chain A, domain 2"/>
    <property type="match status" value="1"/>
</dbReference>
<dbReference type="RefSeq" id="WP_245739941.1">
    <property type="nucleotide sequence ID" value="NZ_FORR01000045.1"/>
</dbReference>
<dbReference type="GO" id="GO:0004350">
    <property type="term" value="F:glutamate-5-semialdehyde dehydrogenase activity"/>
    <property type="evidence" value="ECO:0007669"/>
    <property type="project" value="UniProtKB-UniRule"/>
</dbReference>
<dbReference type="UniPathway" id="UPA00098">
    <property type="reaction ID" value="UER00360"/>
</dbReference>
<dbReference type="NCBIfam" id="NF001221">
    <property type="entry name" value="PRK00197.1"/>
    <property type="match status" value="1"/>
</dbReference>
<evidence type="ECO:0000313" key="10">
    <source>
        <dbReference type="Proteomes" id="UP000199545"/>
    </source>
</evidence>
<evidence type="ECO:0000313" key="9">
    <source>
        <dbReference type="EMBL" id="SFJ93479.1"/>
    </source>
</evidence>
<dbReference type="PANTHER" id="PTHR11063">
    <property type="entry name" value="GLUTAMATE SEMIALDEHYDE DEHYDROGENASE"/>
    <property type="match status" value="1"/>
</dbReference>
<dbReference type="AlphaFoldDB" id="A0A1I3VEP8"/>
<evidence type="ECO:0000256" key="5">
    <source>
        <dbReference type="ARBA" id="ARBA00023002"/>
    </source>
</evidence>
<organism evidence="9 10">
    <name type="scientific">Thermoflavimicrobium dichotomicum</name>
    <dbReference type="NCBI Taxonomy" id="46223"/>
    <lineage>
        <taxon>Bacteria</taxon>
        <taxon>Bacillati</taxon>
        <taxon>Bacillota</taxon>
        <taxon>Bacilli</taxon>
        <taxon>Bacillales</taxon>
        <taxon>Thermoactinomycetaceae</taxon>
        <taxon>Thermoflavimicrobium</taxon>
    </lineage>
</organism>
<feature type="domain" description="Aldehyde dehydrogenase" evidence="8">
    <location>
        <begin position="325"/>
        <end position="386"/>
    </location>
</feature>
<sequence>MTDTVTLQAWVLNKAKAAKKASHILATLSTEEKNAALLSMANSLWQHRKSILQANLEDIEQAQKNQLPQARIDRLLLDEKRLQQMIEGLHQIVELADPVGEILESFKRPNGLQIEQVRVPFGAIAMIYESRPNVTVDAAGLALKTGNAIVLRGGKEALRSNDQLVYALQKGLESTAIPLEAIQFIDRTERETVDFLIQAKGIIDLVIPRGGAGLIQHVIQKSIVPVIETGVGNCHLYIDKAADLDKATAITINAKTQRPSVCNAIETLLVHEQLVETWLPQVLTTLTKYGVEIRGCHKTQSVAKEIPLIPATEEDYRAEFLDLTLAVKVVSNVDEAIQHINQYGTQHSEAIITEDEKTAQKFLAQVDAAAVYHNASTRFTDGFEFGFGAEIGISTQKLHARGPMGLKELTSHKYVIRGTGQIRT</sequence>
<dbReference type="InterPro" id="IPR020593">
    <property type="entry name" value="G-glutamylP_reductase_CS"/>
</dbReference>
<dbReference type="Pfam" id="PF00171">
    <property type="entry name" value="Aldedh"/>
    <property type="match status" value="2"/>
</dbReference>
<protein>
    <recommendedName>
        <fullName evidence="7">Gamma-glutamyl phosphate reductase</fullName>
        <shortName evidence="7">GPR</shortName>
        <ecNumber evidence="7">1.2.1.41</ecNumber>
    </recommendedName>
    <alternativeName>
        <fullName evidence="7">Glutamate-5-semialdehyde dehydrogenase</fullName>
    </alternativeName>
    <alternativeName>
        <fullName evidence="7">Glutamyl-gamma-semialdehyde dehydrogenase</fullName>
        <shortName evidence="7">GSA dehydrogenase</shortName>
    </alternativeName>
</protein>
<keyword evidence="3 7" id="KW-0641">Proline biosynthesis</keyword>
<dbReference type="EC" id="1.2.1.41" evidence="7"/>
<dbReference type="GO" id="GO:0050661">
    <property type="term" value="F:NADP binding"/>
    <property type="evidence" value="ECO:0007669"/>
    <property type="project" value="InterPro"/>
</dbReference>
<dbReference type="Proteomes" id="UP000199545">
    <property type="component" value="Unassembled WGS sequence"/>
</dbReference>
<dbReference type="GO" id="GO:0055129">
    <property type="term" value="P:L-proline biosynthetic process"/>
    <property type="evidence" value="ECO:0007669"/>
    <property type="project" value="UniProtKB-UniRule"/>
</dbReference>
<dbReference type="InterPro" id="IPR016161">
    <property type="entry name" value="Ald_DH/histidinol_DH"/>
</dbReference>
<dbReference type="FunFam" id="3.40.309.10:FF:000006">
    <property type="entry name" value="Gamma-glutamyl phosphate reductase"/>
    <property type="match status" value="1"/>
</dbReference>
<dbReference type="GO" id="GO:0005737">
    <property type="term" value="C:cytoplasm"/>
    <property type="evidence" value="ECO:0007669"/>
    <property type="project" value="UniProtKB-SubCell"/>
</dbReference>
<comment type="subcellular location">
    <subcellularLocation>
        <location evidence="7">Cytoplasm</location>
    </subcellularLocation>
</comment>